<feature type="region of interest" description="Disordered" evidence="18">
    <location>
        <begin position="2921"/>
        <end position="2946"/>
    </location>
</feature>
<dbReference type="InterPro" id="IPR001584">
    <property type="entry name" value="Integrase_cat-core"/>
</dbReference>
<feature type="compositionally biased region" description="Polar residues" evidence="18">
    <location>
        <begin position="3206"/>
        <end position="3227"/>
    </location>
</feature>
<dbReference type="EMBL" id="LUHQ01000004">
    <property type="protein sequence ID" value="OAO96884.1"/>
    <property type="molecule type" value="Genomic_DNA"/>
</dbReference>
<dbReference type="InterPro" id="IPR041577">
    <property type="entry name" value="RT_RNaseH_2"/>
</dbReference>
<dbReference type="SUPFAM" id="SSF56672">
    <property type="entry name" value="DNA/RNA polymerases"/>
    <property type="match status" value="2"/>
</dbReference>
<dbReference type="CDD" id="cd01647">
    <property type="entry name" value="RT_LTR"/>
    <property type="match status" value="1"/>
</dbReference>
<evidence type="ECO:0000256" key="18">
    <source>
        <dbReference type="SAM" id="MobiDB-lite"/>
    </source>
</evidence>
<evidence type="ECO:0000256" key="9">
    <source>
        <dbReference type="ARBA" id="ARBA00022801"/>
    </source>
</evidence>
<dbReference type="PANTHER" id="PTHR37984:SF5">
    <property type="entry name" value="PROTEIN NYNRIN-LIKE"/>
    <property type="match status" value="1"/>
</dbReference>
<feature type="domain" description="Integrase catalytic" evidence="20">
    <location>
        <begin position="3963"/>
        <end position="4127"/>
    </location>
</feature>
<evidence type="ECO:0000313" key="22">
    <source>
        <dbReference type="Proteomes" id="UP000078284"/>
    </source>
</evidence>
<dbReference type="Pfam" id="PF00385">
    <property type="entry name" value="Chromo"/>
    <property type="match status" value="1"/>
</dbReference>
<name>A0A178UUP2_ARATH</name>
<feature type="domain" description="Integrase catalytic" evidence="20">
    <location>
        <begin position="765"/>
        <end position="858"/>
    </location>
</feature>
<dbReference type="Proteomes" id="UP000078284">
    <property type="component" value="Chromosome 4"/>
</dbReference>
<dbReference type="EC" id="2.7.7.49" evidence="1"/>
<keyword evidence="4" id="KW-0548">Nucleotidyltransferase</keyword>
<keyword evidence="6" id="KW-0479">Metal-binding</keyword>
<dbReference type="Gene3D" id="3.10.10.10">
    <property type="entry name" value="HIV Type 1 Reverse Transcriptase, subunit A, domain 1"/>
    <property type="match status" value="1"/>
</dbReference>
<evidence type="ECO:0000256" key="14">
    <source>
        <dbReference type="ARBA" id="ARBA00023125"/>
    </source>
</evidence>
<dbReference type="InterPro" id="IPR036397">
    <property type="entry name" value="RNaseH_sf"/>
</dbReference>
<evidence type="ECO:0000256" key="12">
    <source>
        <dbReference type="ARBA" id="ARBA00022918"/>
    </source>
</evidence>
<proteinExistence type="predicted"/>
<dbReference type="GO" id="GO:0003677">
    <property type="term" value="F:DNA binding"/>
    <property type="evidence" value="ECO:0007669"/>
    <property type="project" value="UniProtKB-KW"/>
</dbReference>
<feature type="region of interest" description="Disordered" evidence="18">
    <location>
        <begin position="2773"/>
        <end position="2843"/>
    </location>
</feature>
<dbReference type="InterPro" id="IPR056924">
    <property type="entry name" value="SH3_Tf2-1"/>
</dbReference>
<keyword evidence="3" id="KW-0808">Transferase</keyword>
<feature type="compositionally biased region" description="Basic and acidic residues" evidence="18">
    <location>
        <begin position="2773"/>
        <end position="2786"/>
    </location>
</feature>
<dbReference type="InterPro" id="IPR004312">
    <property type="entry name" value="ATHILA_Orf1_C"/>
</dbReference>
<keyword evidence="14" id="KW-0238">DNA-binding</keyword>
<dbReference type="GO" id="GO:0003964">
    <property type="term" value="F:RNA-directed DNA polymerase activity"/>
    <property type="evidence" value="ECO:0007669"/>
    <property type="project" value="UniProtKB-KW"/>
</dbReference>
<feature type="domain" description="Chromo" evidence="19">
    <location>
        <begin position="4271"/>
        <end position="4310"/>
    </location>
</feature>
<dbReference type="GO" id="GO:0003887">
    <property type="term" value="F:DNA-directed DNA polymerase activity"/>
    <property type="evidence" value="ECO:0007669"/>
    <property type="project" value="UniProtKB-KW"/>
</dbReference>
<dbReference type="SMART" id="SM00298">
    <property type="entry name" value="CHROMO"/>
    <property type="match status" value="1"/>
</dbReference>
<evidence type="ECO:0000313" key="21">
    <source>
        <dbReference type="EMBL" id="OAO96884.1"/>
    </source>
</evidence>
<keyword evidence="12" id="KW-0695">RNA-directed DNA polymerase</keyword>
<accession>A0A178UUP2</accession>
<dbReference type="GO" id="GO:0046872">
    <property type="term" value="F:metal ion binding"/>
    <property type="evidence" value="ECO:0007669"/>
    <property type="project" value="UniProtKB-KW"/>
</dbReference>
<keyword evidence="5" id="KW-0540">Nuclease</keyword>
<evidence type="ECO:0000256" key="7">
    <source>
        <dbReference type="ARBA" id="ARBA00022750"/>
    </source>
</evidence>
<evidence type="ECO:0000256" key="5">
    <source>
        <dbReference type="ARBA" id="ARBA00022722"/>
    </source>
</evidence>
<feature type="compositionally biased region" description="Basic and acidic residues" evidence="18">
    <location>
        <begin position="1402"/>
        <end position="1423"/>
    </location>
</feature>
<dbReference type="Gene3D" id="3.30.420.10">
    <property type="entry name" value="Ribonuclease H-like superfamily/Ribonuclease H"/>
    <property type="match status" value="2"/>
</dbReference>
<dbReference type="PROSITE" id="PS50013">
    <property type="entry name" value="CHROMO_2"/>
    <property type="match status" value="1"/>
</dbReference>
<dbReference type="CDD" id="cd09274">
    <property type="entry name" value="RNase_HI_RT_Ty3"/>
    <property type="match status" value="2"/>
</dbReference>
<dbReference type="Pfam" id="PF03078">
    <property type="entry name" value="ATHILA"/>
    <property type="match status" value="5"/>
</dbReference>
<keyword evidence="13" id="KW-0239">DNA-directed DNA polymerase</keyword>
<evidence type="ECO:0000256" key="10">
    <source>
        <dbReference type="ARBA" id="ARBA00022842"/>
    </source>
</evidence>
<keyword evidence="11" id="KW-0229">DNA integration</keyword>
<protein>
    <recommendedName>
        <fullName evidence="1">RNA-directed DNA polymerase</fullName>
        <ecNumber evidence="1">2.7.7.49</ecNumber>
    </recommendedName>
</protein>
<feature type="region of interest" description="Disordered" evidence="18">
    <location>
        <begin position="3284"/>
        <end position="3321"/>
    </location>
</feature>
<evidence type="ECO:0000256" key="15">
    <source>
        <dbReference type="ARBA" id="ARBA00023172"/>
    </source>
</evidence>
<keyword evidence="7" id="KW-0064">Aspartyl protease</keyword>
<dbReference type="Pfam" id="PF24626">
    <property type="entry name" value="SH3_Tf2-1"/>
    <property type="match status" value="1"/>
</dbReference>
<dbReference type="GO" id="GO:0015074">
    <property type="term" value="P:DNA integration"/>
    <property type="evidence" value="ECO:0007669"/>
    <property type="project" value="UniProtKB-KW"/>
</dbReference>
<dbReference type="InterPro" id="IPR005162">
    <property type="entry name" value="Retrotrans_gag_dom"/>
</dbReference>
<evidence type="ECO:0000256" key="2">
    <source>
        <dbReference type="ARBA" id="ARBA00022670"/>
    </source>
</evidence>
<feature type="region of interest" description="Disordered" evidence="18">
    <location>
        <begin position="2734"/>
        <end position="2755"/>
    </location>
</feature>
<dbReference type="GO" id="GO:0006508">
    <property type="term" value="P:proteolysis"/>
    <property type="evidence" value="ECO:0007669"/>
    <property type="project" value="UniProtKB-KW"/>
</dbReference>
<dbReference type="InterPro" id="IPR000953">
    <property type="entry name" value="Chromo/chromo_shadow_dom"/>
</dbReference>
<sequence length="4365" mass="500208">MLLQGQASGSMEIVKKISELHNKLDCSYNDINVKVETLSSKVRSLEGHSASTSAQKQTRQLPRKAIQNPKDYADAHGITHHNGKALPIREEPKTVTEDSEDKDWEDISLSKDQVEKQLELALDQSLDQPLEHPLDHVTRPPFPLTSPAAPKLVALTNKEKVFVPPPYKPHLPFPGRHKKALANKYRAMFAKNIKEVELRIPLVDALALIPDSHKFLKDLIVERIQEVQRMVELSHECSAIIQKKIILKKLSDPGSFTLPCSLEFVVLEMDEEPKDPLILGRSFLATAGAIIDVKKGKIDLNLGKDFRMTFDVKDAMKKPTIEGQLFWIEEMDQLAEELLEELVEEDHLNSALTKNGEDGFLHLETLGYQKLLDSHKVMEESEPFEELNGAATERCMTSIFSDLIEEMVEVFMDNVLVYGLSFSSCLLNLSRVLTRCEETNLVLNWEKCHFMVKEGIVLGHKISEKGIEVKKGKIKVMMQLQPPKTVKDIRSFFGHAEFYRMFIKDFSKIDRSLTRLLCKGTKLEFYENFLKSFHTIKQALVSAPVVRAHNWDYLFEIMCDTSDYVVGAVLGQKIDKKLHVIYYANWTLDEAQGRYATTEKELLSVVFTFEKFRSYLIGSKVIVYTDHAALKHLYAKKDTKPRLLRWILLLQEFEMEIVYKKGIENGAADHLSIEEPILIDDLMPKEQLMVIKFFGCSYCGKEFHQLNTVEGRSPWKGNISTRNEMPQNPILEVEIFDVWEIYFMGPFPSSYAVQNHNLPEIWSSRVVISEGGKHFINKVIENLLKKHGVRHKVATPYHPQTSGKVEISNRNIKTILEKIVRITRKDWSTKLDDALWAYRTAFKTPIGTTPFNLLYGKSCHLPVELEYNYMWAVKLLNFDIKTAEEKRLIQLSDLDEICLEAYESSKIYKERTKLFHDKKIITKDFQVGDQVLLYNSRLKLFPGKLKSRCDTVELIIPTSDDWSELKAPKVDLKPLPQGLRYAFLGSNSTYPVIINAELNDDEVNLLLSELKKIIMSNYSGGSSIDSDYNLFEAEFSSLRPEREQREYENFRRRAEIALGKRAVTKRYELIDEELELNEFYNTKYPCSTTLAQLGLLEDVRHMYQSCHLDTLMAYPYVAYEEETIQFLSTLQVEFHQGLYDVNQEFGRIVWFPSGTGTKPKYDRDELKDLWITIGSSVPLNSSRSKSNQICNPFIRYFQRSVANVLYSREITGIVTNSDMEMITMALRSTLCKPRTSWATSNNHKRAQGALCRGGVVTPILIACGVPITSDGLEPRAMDLEHLRHCEILKLEMVDDRHLFKFEHFTNKKANILPPSTEDEIGETDEEKYHSSMYHFSEHVPLARESKSLSEAHRNNSKLQKWCKKQDKFIIKCLKTIKSLKAMLSYSTSTTTILQGQPPQDMPSRRFDELEPSQHRPEPSEQRVSHFPARHSSFESREHMKKKKAMLVRSSSRSRLINSRISLDRRAGRNRRREVEYPCGGAGHRRGDEVKYPQGVGAKTEQGDTFIAWEQSQAAIDDQLCSYFDRAKHLTSPLYYTISLIEWMGRSRDGDARPRGRVVVRSGYAFYSTLVEYRERECCGRVTSCGGHDQALQEDKDDGDLELLGELIGRSGPDHSRTLDPLVEHFRAQKVFDEMSEPLISEILGSVPRYTSTVCKHDQHATRTFFSTITLTASLANSEKGETQCTKEPPSEERNCTSCYPEQQLRDQEWSHLDDSGELDHLDEFDRLCNLTKINGVSDNGFKLRLFPFSLGDKAHIWEKNLFHDSITTWDDCKKAFLAKFFSNARTAILRNEISGFSQKTGESFYEAWERFKGYTNQCPHHGFKKASLLSTLYRGVLPRIRMLLDTASNGNFQNKDVKEGWELVENLAQSDGNYNEDCDRTIRGTTDYDDKHRKEIKALNDKLDKILLSQQRHVHFLVDDEQYQVQDGEGNQLEEVSYINNQGGYKGYNNFKTNNPNLSYRSTNLLQGQASSSMEIAKKLSELHHKLDCSYNDLNAKVEALNTKVRYLEEQSASTSAPKVTGLPRKSIQNLKEYATAHAITIRQDRELPTRPVPNLITGDNDVQEGEPSTKIDVSVVEFNHSVGSRHHIQSTSEEKESIIERMVKRCKPTPLPSRALPWKFKKAWMERYKCVSEKQLDEIEAVMPLMEVLNLIPHPHKDVRNLILGSSDRCQEGKINLNLGKHIKLQFDINKTPQRLTEDGKTSEDNRVIPGEGYETEDHSTNCHRFLFSPKQSLDFSTAPHRSSSISSLDHHLILKSTCSRIKREEEGRRHHQQPIHSTAVSLYLTTTKLASLDLTRSLDLVSLFTSNTRSRITNQSHKKSRLSTSLDRKEHSIHSLKESLDQQFTKPKKKTVYLISLLDRESSVDPEYNVDEAESWSTRPEREEHVYESFKIEIERSIARRSQRRAEIARGKRAMSSRYELIDEDIETEYEPESWRKETKLLNKPDEVTVEEYIRFFELNDFWGTSYPFYETLAQLGLLEDVQHLFVKCHLETLMSYPYAAYKEETIKFLSTMQVEMYQGLTEFELDTMGLGFMTFSVDEQRYQLSIKKLEELFGFHSGKGTKPKFDRETLRICGQLLGTMESTDIVSNTDMEVIDSALTSILHRTKGKKVLRGDLNDVPPVMLLLIHLCGYRKWALTNCKKKVRGALCVGGVVTPILKACGVPLKKPGLEPRMIDLDHLRRCEFLEHVMVGNFHSYSPPTEEISHTEGATIEEVDETDEIDEAEFDTSMSHFSEHVPPARESKSLSEPHRNNNKLQKCYSAWTAVMRSRRYDAPETSRRRPEPSEQEIMHVPARHSSFEPREFGRMRRTKLTRSSSRNRRLLQSRSLRDRGAGRSRRREVEYPQAVLAATELMRSSTHMLELIQNRAILLWPQSNHMQPLTTNFVHSSTEDSPSLYEKKTESWREEGKIVRVMASTNTTATGEDSQSGSPEPSNPPAATLPPLDKRVEMVEKELLYIRKALTQILRNQIFGPPREGQGNLPAAFASPSPGPAFQATPPPNSERGNREAILPFPTPDLQMRQVETRFQPPALEQQGYSPRQRQEAPVRPLELPLYEGENPDDWIFCMEQCFLTHNTPEDIKLEKVISCLTGPAVTWWRCAKEREGIYTRKDFQDKFKMRFRPSRGSSAVDHLLNIRQTSTVDEYRGRFEELLVELPHVPTNIVESAFLNGLKRSLKDQVVRCRPVNLNDIVEIARLIEAQERTNQSYQVRPQQRPSFLASQTPSGSRAMERTQSKRPYDPSKDLNRASGSGEPKNTNPCRNCGDRWFPGHHCKQQRLKSLVTAGEEDQEDPPEEEYVEQNDEEEQAEEETLATHTLGSLSDVERERSMKLKGYVGRAKVVVLVDSGATSNFIDESLVHERGWPITETRGFCVKVGGGRVIKGRGMCVKVPLEIQGIEIMEDSLLFDLGDLDMVLGFAWLAKLGETRANWGRLRLSWQIGRTWVTIHGDPELCREQVSFRTMEKEIKHADEAYLLELATLFESDEQQKPKEVTPVLQCVLDQHQTVFQMPQALPPKRNREHAITLEKSTSPINLRPYRYSYEQKNEIEKLIREMLAVQIIRPSISPYSSPVLLVKKKDGGWRFCVDYRALNKATIPDRYPIPVIEELLDELKGATVFSKLDLKSGGVAADSSKVEAMLSWPCPKSVTELRGFLGLTGYYRRFVKDYGRIARPLTNLLRKNGFVWNEEAGHAFEALKQSVTHLPVLILPDFQKEFTVETDASGTGIGAVLTQDKKPIAFLSQAFSSQGRIKSVYERELLAIVKAVTKWKHYLAGKEFVIKTDQRSLKHLLDQKAVSTIQQRWASKLIGLKYKIEYKPGVNNKVVDALSRRPQLETALQYTMVPPHTLDTELLKKELKSDKEWASLITNIEQGKYTGIEFTLSQGLLYKNGRLVIPRGSPFIPNLLEQFHTSATGGHEGALKTFKRLTSEVYWPGMRQDVVKYIKSCQIFHENKYSTLSPAGLLSPLPIPQQIWSDISLDFIEGLPPSKGFNLILVVVDRLSKYGHFIPSKHPFNAKSVAEAFVREVIKLHGFPSTMVFDRDKIFLSHFWSELFKLQGTSLQKSTAYHPQSDGQTEVVNRCLESYLRCFAGRRPSAWIQLLPWAEYWYNTSYHTATKTTPFLAVYGREPPPVLRYGDTPTPNASVEELLKDRDSILEELKENMESAQTRMTRYANKHRRDVELNVGDLVYLKLRPYRQSSAVLRKNEKLSQRYFGPYKVPSRIGRVAYKLELPEGCNIHPVFHISQLKKAVPATYTPQVLPKILTPSLEWASEPESLLDIRKSETGDGAEVLVQWKGLSSRESTWEPLTTLVQQFPNFDLEDKVSLLRGSIDRLRIPLACMRRRLRAGGKKARVWEKLLKKILKSG</sequence>
<keyword evidence="15" id="KW-0233">DNA recombination</keyword>
<keyword evidence="10" id="KW-0460">Magnesium</keyword>
<dbReference type="Pfam" id="PF17921">
    <property type="entry name" value="Integrase_H2C2"/>
    <property type="match status" value="1"/>
</dbReference>
<dbReference type="SUPFAM" id="SSF53098">
    <property type="entry name" value="Ribonuclease H-like"/>
    <property type="match status" value="2"/>
</dbReference>
<keyword evidence="8" id="KW-0255">Endonuclease</keyword>
<dbReference type="GO" id="GO:0004190">
    <property type="term" value="F:aspartic-type endopeptidase activity"/>
    <property type="evidence" value="ECO:0007669"/>
    <property type="project" value="UniProtKB-KW"/>
</dbReference>
<evidence type="ECO:0000256" key="17">
    <source>
        <dbReference type="SAM" id="Coils"/>
    </source>
</evidence>
<dbReference type="FunFam" id="3.30.70.270:FF:000020">
    <property type="entry name" value="Transposon Tf2-6 polyprotein-like Protein"/>
    <property type="match status" value="2"/>
</dbReference>
<reference evidence="22" key="1">
    <citation type="journal article" date="2016" name="Proc. Natl. Acad. Sci. U.S.A.">
        <title>Chromosome-level assembly of Arabidopsis thaliana Ler reveals the extent of translocation and inversion polymorphisms.</title>
        <authorList>
            <person name="Zapata L."/>
            <person name="Ding J."/>
            <person name="Willing E.M."/>
            <person name="Hartwig B."/>
            <person name="Bezdan D."/>
            <person name="Jiao W.B."/>
            <person name="Patel V."/>
            <person name="Velikkakam James G."/>
            <person name="Koornneef M."/>
            <person name="Ossowski S."/>
            <person name="Schneeberger K."/>
        </authorList>
    </citation>
    <scope>NUCLEOTIDE SEQUENCE [LARGE SCALE GENOMIC DNA]</scope>
    <source>
        <strain evidence="22">cv. Landsberg erecta</strain>
    </source>
</reference>
<dbReference type="SUPFAM" id="SSF54160">
    <property type="entry name" value="Chromo domain-like"/>
    <property type="match status" value="1"/>
</dbReference>
<dbReference type="InterPro" id="IPR021109">
    <property type="entry name" value="Peptidase_aspartic_dom_sf"/>
</dbReference>
<dbReference type="InterPro" id="IPR012337">
    <property type="entry name" value="RNaseH-like_sf"/>
</dbReference>
<feature type="compositionally biased region" description="Acidic residues" evidence="18">
    <location>
        <begin position="3286"/>
        <end position="3312"/>
    </location>
</feature>
<feature type="compositionally biased region" description="Basic and acidic residues" evidence="18">
    <location>
        <begin position="87"/>
        <end position="96"/>
    </location>
</feature>
<keyword evidence="2" id="KW-0645">Protease</keyword>
<feature type="region of interest" description="Disordered" evidence="18">
    <location>
        <begin position="1391"/>
        <end position="1440"/>
    </location>
</feature>
<keyword evidence="17" id="KW-0175">Coiled coil</keyword>
<dbReference type="Gene3D" id="3.30.70.270">
    <property type="match status" value="3"/>
</dbReference>
<evidence type="ECO:0000256" key="11">
    <source>
        <dbReference type="ARBA" id="ARBA00022908"/>
    </source>
</evidence>
<dbReference type="InterPro" id="IPR043502">
    <property type="entry name" value="DNA/RNA_pol_sf"/>
</dbReference>
<dbReference type="PANTHER" id="PTHR37984">
    <property type="entry name" value="PROTEIN CBG26694"/>
    <property type="match status" value="1"/>
</dbReference>
<feature type="compositionally biased region" description="Basic and acidic residues" evidence="18">
    <location>
        <begin position="3230"/>
        <end position="3247"/>
    </location>
</feature>
<dbReference type="SUPFAM" id="SSF50630">
    <property type="entry name" value="Acid proteases"/>
    <property type="match status" value="1"/>
</dbReference>
<dbReference type="PROSITE" id="PS50994">
    <property type="entry name" value="INTEGRASE"/>
    <property type="match status" value="2"/>
</dbReference>
<keyword evidence="16" id="KW-0511">Multifunctional enzyme</keyword>
<evidence type="ECO:0000256" key="16">
    <source>
        <dbReference type="ARBA" id="ARBA00023268"/>
    </source>
</evidence>
<feature type="compositionally biased region" description="Polar residues" evidence="18">
    <location>
        <begin position="2921"/>
        <end position="2934"/>
    </location>
</feature>
<feature type="region of interest" description="Disordered" evidence="18">
    <location>
        <begin position="78"/>
        <end position="104"/>
    </location>
</feature>
<dbReference type="Pfam" id="PF08284">
    <property type="entry name" value="RVP_2"/>
    <property type="match status" value="1"/>
</dbReference>
<evidence type="ECO:0000259" key="20">
    <source>
        <dbReference type="PROSITE" id="PS50994"/>
    </source>
</evidence>
<gene>
    <name evidence="21" type="ordered locus">AXX17_At4g07020</name>
</gene>
<dbReference type="Gene3D" id="2.40.70.10">
    <property type="entry name" value="Acid Proteases"/>
    <property type="match status" value="1"/>
</dbReference>
<feature type="compositionally biased region" description="Basic and acidic residues" evidence="18">
    <location>
        <begin position="2735"/>
        <end position="2753"/>
    </location>
</feature>
<evidence type="ECO:0000256" key="13">
    <source>
        <dbReference type="ARBA" id="ARBA00022932"/>
    </source>
</evidence>
<dbReference type="GO" id="GO:0004519">
    <property type="term" value="F:endonuclease activity"/>
    <property type="evidence" value="ECO:0007669"/>
    <property type="project" value="UniProtKB-KW"/>
</dbReference>
<dbReference type="Pfam" id="PF03732">
    <property type="entry name" value="Retrotrans_gag"/>
    <property type="match status" value="2"/>
</dbReference>
<organism evidence="21 22">
    <name type="scientific">Arabidopsis thaliana</name>
    <name type="common">Mouse-ear cress</name>
    <dbReference type="NCBI Taxonomy" id="3702"/>
    <lineage>
        <taxon>Eukaryota</taxon>
        <taxon>Viridiplantae</taxon>
        <taxon>Streptophyta</taxon>
        <taxon>Embryophyta</taxon>
        <taxon>Tracheophyta</taxon>
        <taxon>Spermatophyta</taxon>
        <taxon>Magnoliopsida</taxon>
        <taxon>eudicotyledons</taxon>
        <taxon>Gunneridae</taxon>
        <taxon>Pentapetalae</taxon>
        <taxon>rosids</taxon>
        <taxon>malvids</taxon>
        <taxon>Brassicales</taxon>
        <taxon>Brassicaceae</taxon>
        <taxon>Camelineae</taxon>
        <taxon>Arabidopsis</taxon>
    </lineage>
</organism>
<dbReference type="InterPro" id="IPR041373">
    <property type="entry name" value="RT_RNaseH"/>
</dbReference>
<evidence type="ECO:0000256" key="1">
    <source>
        <dbReference type="ARBA" id="ARBA00012493"/>
    </source>
</evidence>
<dbReference type="Pfam" id="PF17917">
    <property type="entry name" value="RT_RNaseH"/>
    <property type="match status" value="1"/>
</dbReference>
<evidence type="ECO:0000256" key="8">
    <source>
        <dbReference type="ARBA" id="ARBA00022759"/>
    </source>
</evidence>
<feature type="compositionally biased region" description="Basic residues" evidence="18">
    <location>
        <begin position="2809"/>
        <end position="2825"/>
    </location>
</feature>
<dbReference type="InterPro" id="IPR016197">
    <property type="entry name" value="Chromo-like_dom_sf"/>
</dbReference>
<dbReference type="ExpressionAtlas" id="A0A178UUP2">
    <property type="expression patterns" value="baseline and differential"/>
</dbReference>
<dbReference type="InterPro" id="IPR023780">
    <property type="entry name" value="Chromo_domain"/>
</dbReference>
<dbReference type="InterPro" id="IPR050951">
    <property type="entry name" value="Retrovirus_Pol_polyprotein"/>
</dbReference>
<evidence type="ECO:0000256" key="4">
    <source>
        <dbReference type="ARBA" id="ARBA00022695"/>
    </source>
</evidence>
<feature type="coiled-coil region" evidence="17">
    <location>
        <begin position="4148"/>
        <end position="4175"/>
    </location>
</feature>
<dbReference type="Gene3D" id="1.10.340.70">
    <property type="match status" value="1"/>
</dbReference>
<keyword evidence="9" id="KW-0378">Hydrolase</keyword>
<dbReference type="InterPro" id="IPR041588">
    <property type="entry name" value="Integrase_H2C2"/>
</dbReference>
<dbReference type="Pfam" id="PF17919">
    <property type="entry name" value="RT_RNaseH_2"/>
    <property type="match status" value="1"/>
</dbReference>
<dbReference type="CDD" id="cd00303">
    <property type="entry name" value="retropepsin_like"/>
    <property type="match status" value="1"/>
</dbReference>
<evidence type="ECO:0000259" key="19">
    <source>
        <dbReference type="PROSITE" id="PS50013"/>
    </source>
</evidence>
<dbReference type="InterPro" id="IPR043128">
    <property type="entry name" value="Rev_trsase/Diguanyl_cyclase"/>
</dbReference>
<feature type="region of interest" description="Disordered" evidence="18">
    <location>
        <begin position="3206"/>
        <end position="3261"/>
    </location>
</feature>
<feature type="compositionally biased region" description="Basic and acidic residues" evidence="18">
    <location>
        <begin position="2799"/>
        <end position="2808"/>
    </location>
</feature>
<dbReference type="FunFam" id="3.30.420.10:FF:000032">
    <property type="entry name" value="Retrovirus-related Pol polyprotein from transposon 297-like Protein"/>
    <property type="match status" value="1"/>
</dbReference>
<evidence type="ECO:0000256" key="3">
    <source>
        <dbReference type="ARBA" id="ARBA00022679"/>
    </source>
</evidence>
<comment type="caution">
    <text evidence="21">The sequence shown here is derived from an EMBL/GenBank/DDBJ whole genome shotgun (WGS) entry which is preliminary data.</text>
</comment>
<evidence type="ECO:0000256" key="6">
    <source>
        <dbReference type="ARBA" id="ARBA00022723"/>
    </source>
</evidence>
<dbReference type="GO" id="GO:0006310">
    <property type="term" value="P:DNA recombination"/>
    <property type="evidence" value="ECO:0007669"/>
    <property type="project" value="UniProtKB-KW"/>
</dbReference>